<evidence type="ECO:0000256" key="1">
    <source>
        <dbReference type="ARBA" id="ARBA00010062"/>
    </source>
</evidence>
<sequence length="420" mass="43871">MRKLLQAGAAALAFMALPAVALAAGEPTPSCGPGKGKAATGKPIKIGAIHGNAAPGDFSSATDAAAAYFACVNASGGVHGRPIQYLVENDQWNPELAAQAVSKLVQDQKVVAMVGNASFVEMSVNAPFYAKQNIMAMASGCAVSECFESSNIVSTNQGPLASSVGAAMHAVEKLGAKNISCIGLAIPSVGNWSCGAVEKYMAGKGLKASSVLLNPGAPDVNAALLEAMASGANSVLVNLPAGLAIAFLRAAQEQDLRDNYSWTSSTPLYDKSVPAALGKYWSGKVYVNAELTMLDGKGADNQHWLKVMDAYAKKDDPRDTFSQSGYLSAKYFTQTLAAMDPAKIDDRAAVTAAIKKISGLRSDLSCGPYYVGEAKQHMPNHAGIMVVVKDGGFQKVRDCYEYEGPYFTPLVNAEKALGLR</sequence>
<dbReference type="AlphaFoldDB" id="A0A9X4SDX7"/>
<keyword evidence="2 3" id="KW-0732">Signal</keyword>
<dbReference type="Gene3D" id="3.40.50.2300">
    <property type="match status" value="2"/>
</dbReference>
<feature type="signal peptide" evidence="3">
    <location>
        <begin position="1"/>
        <end position="23"/>
    </location>
</feature>
<dbReference type="OrthoDB" id="8871989at2"/>
<dbReference type="InterPro" id="IPR051010">
    <property type="entry name" value="BCAA_transport"/>
</dbReference>
<dbReference type="InterPro" id="IPR028081">
    <property type="entry name" value="Leu-bd"/>
</dbReference>
<proteinExistence type="inferred from homology"/>
<dbReference type="PANTHER" id="PTHR30483">
    <property type="entry name" value="LEUCINE-SPECIFIC-BINDING PROTEIN"/>
    <property type="match status" value="1"/>
</dbReference>
<evidence type="ECO:0000259" key="4">
    <source>
        <dbReference type="Pfam" id="PF13458"/>
    </source>
</evidence>
<gene>
    <name evidence="5" type="ORF">H010_04687</name>
</gene>
<dbReference type="Pfam" id="PF13458">
    <property type="entry name" value="Peripla_BP_6"/>
    <property type="match status" value="1"/>
</dbReference>
<dbReference type="SUPFAM" id="SSF53822">
    <property type="entry name" value="Periplasmic binding protein-like I"/>
    <property type="match status" value="1"/>
</dbReference>
<dbReference type="CDD" id="cd06341">
    <property type="entry name" value="PBP1_ABC_ligand_binding-like"/>
    <property type="match status" value="1"/>
</dbReference>
<evidence type="ECO:0000313" key="6">
    <source>
        <dbReference type="Proteomes" id="UP001152876"/>
    </source>
</evidence>
<feature type="chain" id="PRO_5040842518" evidence="3">
    <location>
        <begin position="24"/>
        <end position="420"/>
    </location>
</feature>
<organism evidence="5 6">
    <name type="scientific">Hydrogenophaga taeniospiralis CCUG 15921</name>
    <dbReference type="NCBI Taxonomy" id="1281780"/>
    <lineage>
        <taxon>Bacteria</taxon>
        <taxon>Pseudomonadati</taxon>
        <taxon>Pseudomonadota</taxon>
        <taxon>Betaproteobacteria</taxon>
        <taxon>Burkholderiales</taxon>
        <taxon>Comamonadaceae</taxon>
        <taxon>Hydrogenophaga</taxon>
    </lineage>
</organism>
<keyword evidence="6" id="KW-1185">Reference proteome</keyword>
<dbReference type="PANTHER" id="PTHR30483:SF6">
    <property type="entry name" value="PERIPLASMIC BINDING PROTEIN OF ABC TRANSPORTER FOR NATURAL AMINO ACIDS"/>
    <property type="match status" value="1"/>
</dbReference>
<protein>
    <submittedName>
        <fullName evidence="5">Branched-chain amino acid ABC transporter periplasmic amino acid-binding protein</fullName>
    </submittedName>
</protein>
<accession>A0A9X4SDX7</accession>
<evidence type="ECO:0000256" key="2">
    <source>
        <dbReference type="ARBA" id="ARBA00022729"/>
    </source>
</evidence>
<feature type="domain" description="Leucine-binding protein" evidence="4">
    <location>
        <begin position="43"/>
        <end position="391"/>
    </location>
</feature>
<dbReference type="Proteomes" id="UP001152876">
    <property type="component" value="Unassembled WGS sequence"/>
</dbReference>
<evidence type="ECO:0000256" key="3">
    <source>
        <dbReference type="SAM" id="SignalP"/>
    </source>
</evidence>
<evidence type="ECO:0000313" key="5">
    <source>
        <dbReference type="EMBL" id="MDG5974536.1"/>
    </source>
</evidence>
<dbReference type="InterPro" id="IPR028082">
    <property type="entry name" value="Peripla_BP_I"/>
</dbReference>
<dbReference type="EMBL" id="AOGK01000003">
    <property type="protein sequence ID" value="MDG5974536.1"/>
    <property type="molecule type" value="Genomic_DNA"/>
</dbReference>
<reference evidence="5" key="1">
    <citation type="submission" date="2013-01" db="EMBL/GenBank/DDBJ databases">
        <title>Genome draft of Hydrogenophaga taeniospiralis 2K1.</title>
        <authorList>
            <person name="Gomila M."/>
            <person name="Lalucat J."/>
        </authorList>
    </citation>
    <scope>NUCLEOTIDE SEQUENCE</scope>
    <source>
        <strain evidence="5">CCUG 15921</strain>
    </source>
</reference>
<name>A0A9X4SDX7_9BURK</name>
<comment type="caution">
    <text evidence="5">The sequence shown here is derived from an EMBL/GenBank/DDBJ whole genome shotgun (WGS) entry which is preliminary data.</text>
</comment>
<comment type="similarity">
    <text evidence="1">Belongs to the leucine-binding protein family.</text>
</comment>
<dbReference type="RefSeq" id="WP_068173363.1">
    <property type="nucleotide sequence ID" value="NZ_AOGK01000003.1"/>
</dbReference>